<dbReference type="Pfam" id="PF15854">
    <property type="entry name" value="GPR15L"/>
    <property type="match status" value="1"/>
</dbReference>
<sequence>MRLLVVSRLLCIILLCFSTFAAEGRAAPQGAEPSAVFSRLRARRLPASLALAWPAPSLFPGRPVRICRPCKFKPEPHKWVVPGALPQV</sequence>
<keyword evidence="3" id="KW-1185">Reference proteome</keyword>
<feature type="chain" id="PRO_5034224950" evidence="1">
    <location>
        <begin position="27"/>
        <end position="88"/>
    </location>
</feature>
<dbReference type="AlphaFoldDB" id="A0A8C0KMW2"/>
<dbReference type="InterPro" id="IPR031713">
    <property type="entry name" value="GPR15L"/>
</dbReference>
<reference evidence="2" key="1">
    <citation type="submission" date="2025-08" db="UniProtKB">
        <authorList>
            <consortium name="Ensembl"/>
        </authorList>
    </citation>
    <scope>IDENTIFICATION</scope>
</reference>
<organism evidence="2 3">
    <name type="scientific">Canis lupus dingo</name>
    <name type="common">dingo</name>
    <dbReference type="NCBI Taxonomy" id="286419"/>
    <lineage>
        <taxon>Eukaryota</taxon>
        <taxon>Metazoa</taxon>
        <taxon>Chordata</taxon>
        <taxon>Craniata</taxon>
        <taxon>Vertebrata</taxon>
        <taxon>Euteleostomi</taxon>
        <taxon>Mammalia</taxon>
        <taxon>Eutheria</taxon>
        <taxon>Laurasiatheria</taxon>
        <taxon>Carnivora</taxon>
        <taxon>Caniformia</taxon>
        <taxon>Canidae</taxon>
        <taxon>Canis</taxon>
    </lineage>
</organism>
<dbReference type="Ensembl" id="ENSCAFT00020020073.1">
    <property type="protein sequence ID" value="ENSCAFP00020017286.1"/>
    <property type="gene ID" value="ENSCAFG00020013845.1"/>
</dbReference>
<evidence type="ECO:0000313" key="3">
    <source>
        <dbReference type="Proteomes" id="UP000694391"/>
    </source>
</evidence>
<keyword evidence="1" id="KW-0732">Signal</keyword>
<reference evidence="2" key="2">
    <citation type="submission" date="2025-09" db="UniProtKB">
        <authorList>
            <consortium name="Ensembl"/>
        </authorList>
    </citation>
    <scope>IDENTIFICATION</scope>
</reference>
<dbReference type="GeneTree" id="ENSGT00390000015172"/>
<evidence type="ECO:0000313" key="2">
    <source>
        <dbReference type="Ensembl" id="ENSCAFP00020017286.1"/>
    </source>
</evidence>
<protein>
    <submittedName>
        <fullName evidence="2">G protein-coupled receptor 15 ligand</fullName>
    </submittedName>
</protein>
<accession>A0A8C0KMW2</accession>
<proteinExistence type="predicted"/>
<dbReference type="GO" id="GO:0001664">
    <property type="term" value="F:G protein-coupled receptor binding"/>
    <property type="evidence" value="ECO:0007669"/>
    <property type="project" value="InterPro"/>
</dbReference>
<dbReference type="Proteomes" id="UP000694391">
    <property type="component" value="Unplaced"/>
</dbReference>
<feature type="signal peptide" evidence="1">
    <location>
        <begin position="1"/>
        <end position="26"/>
    </location>
</feature>
<name>A0A8C0KMW2_CANLU</name>
<evidence type="ECO:0000256" key="1">
    <source>
        <dbReference type="SAM" id="SignalP"/>
    </source>
</evidence>